<dbReference type="SUPFAM" id="SSF81606">
    <property type="entry name" value="PP2C-like"/>
    <property type="match status" value="1"/>
</dbReference>
<reference evidence="2 3" key="1">
    <citation type="journal article" date="2020" name="Microorganisms">
        <title>Osmotic Adaptation and Compatible Solute Biosynthesis of Phototrophic Bacteria as Revealed from Genome Analyses.</title>
        <authorList>
            <person name="Imhoff J.F."/>
            <person name="Rahn T."/>
            <person name="Kunzel S."/>
            <person name="Keller A."/>
            <person name="Neulinger S.C."/>
        </authorList>
    </citation>
    <scope>NUCLEOTIDE SEQUENCE [LARGE SCALE GENOMIC DNA]</scope>
    <source>
        <strain evidence="2 3">DSM 6210</strain>
    </source>
</reference>
<name>A0ABS1CPJ1_9GAMM</name>
<dbReference type="PROSITE" id="PS50817">
    <property type="entry name" value="INTEIN_N_TER"/>
    <property type="match status" value="1"/>
</dbReference>
<organism evidence="2 3">
    <name type="scientific">Thiohalocapsa halophila</name>
    <dbReference type="NCBI Taxonomy" id="69359"/>
    <lineage>
        <taxon>Bacteria</taxon>
        <taxon>Pseudomonadati</taxon>
        <taxon>Pseudomonadota</taxon>
        <taxon>Gammaproteobacteria</taxon>
        <taxon>Chromatiales</taxon>
        <taxon>Chromatiaceae</taxon>
        <taxon>Thiohalocapsa</taxon>
    </lineage>
</organism>
<dbReference type="InterPro" id="IPR015655">
    <property type="entry name" value="PP2C"/>
</dbReference>
<dbReference type="InterPro" id="IPR006141">
    <property type="entry name" value="Intein_N"/>
</dbReference>
<dbReference type="Proteomes" id="UP000748752">
    <property type="component" value="Unassembled WGS sequence"/>
</dbReference>
<dbReference type="RefSeq" id="WP_200243329.1">
    <property type="nucleotide sequence ID" value="NZ_NRRV01000131.1"/>
</dbReference>
<proteinExistence type="predicted"/>
<dbReference type="Pfam" id="PF13672">
    <property type="entry name" value="PP2C_2"/>
    <property type="match status" value="1"/>
</dbReference>
<dbReference type="InterPro" id="IPR001932">
    <property type="entry name" value="PPM-type_phosphatase-like_dom"/>
</dbReference>
<evidence type="ECO:0000313" key="2">
    <source>
        <dbReference type="EMBL" id="MBK1633856.1"/>
    </source>
</evidence>
<sequence length="260" mass="27595">MSTPALELEWRSERGRVRRRNEDAVTCLTDIGFVVVADGIGGASAGDLASQTAVRIIGQRFARHPPPVSESRQAELFAEAAINEANAAIGELAQHRQDSSGMGTTVVMGYFGSAWLMYAHVGDSRLYRMRAGALSQLTSDHSFIQEVVDQGFFPSFDAAREYGINEHVLTRAVGSAPYVVATTAVTDIAVGDIYLFCTDGLSGMVSDQELVDLLDANEGELGSAADALVDSAMDNGGSDNITLALVRVNTVVQRHGSAPA</sequence>
<dbReference type="PANTHER" id="PTHR13832:SF827">
    <property type="entry name" value="PROTEIN PHOSPHATASE 1L"/>
    <property type="match status" value="1"/>
</dbReference>
<dbReference type="CDD" id="cd00143">
    <property type="entry name" value="PP2Cc"/>
    <property type="match status" value="1"/>
</dbReference>
<dbReference type="Gene3D" id="3.60.40.10">
    <property type="entry name" value="PPM-type phosphatase domain"/>
    <property type="match status" value="1"/>
</dbReference>
<dbReference type="InterPro" id="IPR036457">
    <property type="entry name" value="PPM-type-like_dom_sf"/>
</dbReference>
<evidence type="ECO:0000313" key="3">
    <source>
        <dbReference type="Proteomes" id="UP000748752"/>
    </source>
</evidence>
<dbReference type="SMART" id="SM00331">
    <property type="entry name" value="PP2C_SIG"/>
    <property type="match status" value="1"/>
</dbReference>
<dbReference type="PROSITE" id="PS51746">
    <property type="entry name" value="PPM_2"/>
    <property type="match status" value="1"/>
</dbReference>
<keyword evidence="3" id="KW-1185">Reference proteome</keyword>
<comment type="caution">
    <text evidence="2">The sequence shown here is derived from an EMBL/GenBank/DDBJ whole genome shotgun (WGS) entry which is preliminary data.</text>
</comment>
<dbReference type="PANTHER" id="PTHR13832">
    <property type="entry name" value="PROTEIN PHOSPHATASE 2C"/>
    <property type="match status" value="1"/>
</dbReference>
<gene>
    <name evidence="2" type="ORF">CKO31_24620</name>
</gene>
<dbReference type="SMART" id="SM00332">
    <property type="entry name" value="PP2Cc"/>
    <property type="match status" value="1"/>
</dbReference>
<protein>
    <submittedName>
        <fullName evidence="2">Serine/threonine protein phosphatase</fullName>
    </submittedName>
</protein>
<dbReference type="EMBL" id="NRRV01000131">
    <property type="protein sequence ID" value="MBK1633856.1"/>
    <property type="molecule type" value="Genomic_DNA"/>
</dbReference>
<accession>A0ABS1CPJ1</accession>
<feature type="domain" description="PPM-type phosphatase" evidence="1">
    <location>
        <begin position="7"/>
        <end position="248"/>
    </location>
</feature>
<evidence type="ECO:0000259" key="1">
    <source>
        <dbReference type="PROSITE" id="PS51746"/>
    </source>
</evidence>